<name>A0ACC1RFK0_9HYPO</name>
<reference evidence="1" key="1">
    <citation type="submission" date="2022-08" db="EMBL/GenBank/DDBJ databases">
        <title>Genome Sequence of Fusarium decemcellulare.</title>
        <authorList>
            <person name="Buettner E."/>
        </authorList>
    </citation>
    <scope>NUCLEOTIDE SEQUENCE</scope>
    <source>
        <strain evidence="1">Babe19</strain>
    </source>
</reference>
<gene>
    <name evidence="1" type="ORF">NM208_g15196</name>
</gene>
<dbReference type="Proteomes" id="UP001148629">
    <property type="component" value="Unassembled WGS sequence"/>
</dbReference>
<accession>A0ACC1RFK0</accession>
<evidence type="ECO:0000313" key="1">
    <source>
        <dbReference type="EMBL" id="KAJ3513365.1"/>
    </source>
</evidence>
<dbReference type="EMBL" id="JANRMS010003937">
    <property type="protein sequence ID" value="KAJ3513365.1"/>
    <property type="molecule type" value="Genomic_DNA"/>
</dbReference>
<keyword evidence="2" id="KW-1185">Reference proteome</keyword>
<proteinExistence type="predicted"/>
<protein>
    <submittedName>
        <fullName evidence="1">Uncharacterized protein</fullName>
    </submittedName>
</protein>
<comment type="caution">
    <text evidence="1">The sequence shown here is derived from an EMBL/GenBank/DDBJ whole genome shotgun (WGS) entry which is preliminary data.</text>
</comment>
<evidence type="ECO:0000313" key="2">
    <source>
        <dbReference type="Proteomes" id="UP001148629"/>
    </source>
</evidence>
<sequence length="499" mass="55269">MRSTPLLTKWALLLANLPAALSDIVPVETIAALSELYFAKVHPLLPILNEGDYRQSFILGTLPAALAHAVCLLAAKDASAEPHLKLLQAGGTLVSTRQFCSRLHTSIVTSLVTQVSLRRLTTIRIMALLSLHHEGCDGAEQASGYIAQAIHGAQSLALHLRVPNDDGFEMRRAFWCLYVLDRLNAAMHSRPCVMCDHDIATEPVTAQQSGFPAFDILFKIVKILNKVIALYRPTHPDSVTGIGDEFPSFSHILDEGNGWDLAPSIISTLQIFYFATAILGHRLKTITALPTSTPARMRQQLSAIQVIRHMRDPEQLQALHPFPIVVYAASLAVSVSYQQLRYSRLSTDQEQAKHDFNAACQVLQVLRQKWESADVMATLSHRISAELNKVPSLGLLRVSKQDGNGVGRQSVEGHDLVMAGQRQEQQQQQPVYGVFSTLDHSQRHTNTSSLQLEPATEEGGINTLSYTWDIETSQIFDGMDDMAWMYLDLLPTVRDDDLQ</sequence>
<organism evidence="1 2">
    <name type="scientific">Fusarium decemcellulare</name>
    <dbReference type="NCBI Taxonomy" id="57161"/>
    <lineage>
        <taxon>Eukaryota</taxon>
        <taxon>Fungi</taxon>
        <taxon>Dikarya</taxon>
        <taxon>Ascomycota</taxon>
        <taxon>Pezizomycotina</taxon>
        <taxon>Sordariomycetes</taxon>
        <taxon>Hypocreomycetidae</taxon>
        <taxon>Hypocreales</taxon>
        <taxon>Nectriaceae</taxon>
        <taxon>Fusarium</taxon>
        <taxon>Fusarium decemcellulare species complex</taxon>
    </lineage>
</organism>